<dbReference type="STRING" id="578458.D8QCJ6"/>
<evidence type="ECO:0000256" key="5">
    <source>
        <dbReference type="ARBA" id="ARBA00023242"/>
    </source>
</evidence>
<dbReference type="CDD" id="cd12148">
    <property type="entry name" value="fungal_TF_MHR"/>
    <property type="match status" value="1"/>
</dbReference>
<dbReference type="GO" id="GO:0000981">
    <property type="term" value="F:DNA-binding transcription factor activity, RNA polymerase II-specific"/>
    <property type="evidence" value="ECO:0007669"/>
    <property type="project" value="InterPro"/>
</dbReference>
<evidence type="ECO:0000256" key="4">
    <source>
        <dbReference type="ARBA" id="ARBA00023163"/>
    </source>
</evidence>
<evidence type="ECO:0000313" key="9">
    <source>
        <dbReference type="Proteomes" id="UP000007431"/>
    </source>
</evidence>
<dbReference type="eggNOG" id="ENOG502QWTJ">
    <property type="taxonomic scope" value="Eukaryota"/>
</dbReference>
<dbReference type="GO" id="GO:0006351">
    <property type="term" value="P:DNA-templated transcription"/>
    <property type="evidence" value="ECO:0007669"/>
    <property type="project" value="InterPro"/>
</dbReference>
<dbReference type="RefSeq" id="XP_003029443.1">
    <property type="nucleotide sequence ID" value="XM_003029397.1"/>
</dbReference>
<evidence type="ECO:0000259" key="7">
    <source>
        <dbReference type="PROSITE" id="PS50048"/>
    </source>
</evidence>
<dbReference type="OrthoDB" id="2309723at2759"/>
<keyword evidence="5" id="KW-0539">Nucleus</keyword>
<dbReference type="Gene3D" id="4.10.240.10">
    <property type="entry name" value="Zn(2)-C6 fungal-type DNA-binding domain"/>
    <property type="match status" value="1"/>
</dbReference>
<evidence type="ECO:0000256" key="2">
    <source>
        <dbReference type="ARBA" id="ARBA00022723"/>
    </source>
</evidence>
<dbReference type="Pfam" id="PF00172">
    <property type="entry name" value="Zn_clus"/>
    <property type="match status" value="1"/>
</dbReference>
<feature type="non-terminal residue" evidence="8">
    <location>
        <position position="548"/>
    </location>
</feature>
<feature type="region of interest" description="Disordered" evidence="6">
    <location>
        <begin position="1"/>
        <end position="29"/>
    </location>
</feature>
<dbReference type="PANTHER" id="PTHR47338">
    <property type="entry name" value="ZN(II)2CYS6 TRANSCRIPTION FACTOR (EUROFUNG)-RELATED"/>
    <property type="match status" value="1"/>
</dbReference>
<dbReference type="CDD" id="cd00067">
    <property type="entry name" value="GAL4"/>
    <property type="match status" value="1"/>
</dbReference>
<dbReference type="PROSITE" id="PS50048">
    <property type="entry name" value="ZN2_CY6_FUNGAL_2"/>
    <property type="match status" value="1"/>
</dbReference>
<gene>
    <name evidence="8" type="ORF">SCHCODRAFT_111590</name>
</gene>
<dbReference type="AlphaFoldDB" id="D8QCJ6"/>
<keyword evidence="3" id="KW-0805">Transcription regulation</keyword>
<feature type="region of interest" description="Disordered" evidence="6">
    <location>
        <begin position="88"/>
        <end position="125"/>
    </location>
</feature>
<dbReference type="InterPro" id="IPR036864">
    <property type="entry name" value="Zn2-C6_fun-type_DNA-bd_sf"/>
</dbReference>
<evidence type="ECO:0000313" key="8">
    <source>
        <dbReference type="EMBL" id="EFI94540.1"/>
    </source>
</evidence>
<dbReference type="InterPro" id="IPR007219">
    <property type="entry name" value="XnlR_reg_dom"/>
</dbReference>
<name>D8QCJ6_SCHCM</name>
<evidence type="ECO:0000256" key="6">
    <source>
        <dbReference type="SAM" id="MobiDB-lite"/>
    </source>
</evidence>
<feature type="domain" description="Zn(2)-C6 fungal-type" evidence="7">
    <location>
        <begin position="29"/>
        <end position="62"/>
    </location>
</feature>
<dbReference type="GO" id="GO:0008270">
    <property type="term" value="F:zinc ion binding"/>
    <property type="evidence" value="ECO:0007669"/>
    <property type="project" value="InterPro"/>
</dbReference>
<feature type="compositionally biased region" description="Polar residues" evidence="6">
    <location>
        <begin position="1"/>
        <end position="19"/>
    </location>
</feature>
<feature type="compositionally biased region" description="Low complexity" evidence="6">
    <location>
        <begin position="99"/>
        <end position="121"/>
    </location>
</feature>
<dbReference type="InterPro" id="IPR050815">
    <property type="entry name" value="TF_fung"/>
</dbReference>
<accession>D8QCJ6</accession>
<dbReference type="GeneID" id="9591266"/>
<keyword evidence="9" id="KW-1185">Reference proteome</keyword>
<organism evidence="9">
    <name type="scientific">Schizophyllum commune (strain H4-8 / FGSC 9210)</name>
    <name type="common">Split gill fungus</name>
    <dbReference type="NCBI Taxonomy" id="578458"/>
    <lineage>
        <taxon>Eukaryota</taxon>
        <taxon>Fungi</taxon>
        <taxon>Dikarya</taxon>
        <taxon>Basidiomycota</taxon>
        <taxon>Agaricomycotina</taxon>
        <taxon>Agaricomycetes</taxon>
        <taxon>Agaricomycetidae</taxon>
        <taxon>Agaricales</taxon>
        <taxon>Schizophyllaceae</taxon>
        <taxon>Schizophyllum</taxon>
    </lineage>
</organism>
<dbReference type="Pfam" id="PF04082">
    <property type="entry name" value="Fungal_trans"/>
    <property type="match status" value="1"/>
</dbReference>
<dbReference type="OMA" id="HINAGRD"/>
<comment type="subcellular location">
    <subcellularLocation>
        <location evidence="1">Nucleus</location>
    </subcellularLocation>
</comment>
<reference evidence="8 9" key="1">
    <citation type="journal article" date="2010" name="Nat. Biotechnol.">
        <title>Genome sequence of the model mushroom Schizophyllum commune.</title>
        <authorList>
            <person name="Ohm R.A."/>
            <person name="de Jong J.F."/>
            <person name="Lugones L.G."/>
            <person name="Aerts A."/>
            <person name="Kothe E."/>
            <person name="Stajich J.E."/>
            <person name="de Vries R.P."/>
            <person name="Record E."/>
            <person name="Levasseur A."/>
            <person name="Baker S.E."/>
            <person name="Bartholomew K.A."/>
            <person name="Coutinho P.M."/>
            <person name="Erdmann S."/>
            <person name="Fowler T.J."/>
            <person name="Gathman A.C."/>
            <person name="Lombard V."/>
            <person name="Henrissat B."/>
            <person name="Knabe N."/>
            <person name="Kuees U."/>
            <person name="Lilly W.W."/>
            <person name="Lindquist E."/>
            <person name="Lucas S."/>
            <person name="Magnuson J.K."/>
            <person name="Piumi F."/>
            <person name="Raudaskoski M."/>
            <person name="Salamov A."/>
            <person name="Schmutz J."/>
            <person name="Schwarze F.W.M.R."/>
            <person name="vanKuyk P.A."/>
            <person name="Horton J.S."/>
            <person name="Grigoriev I.V."/>
            <person name="Woesten H.A.B."/>
        </authorList>
    </citation>
    <scope>NUCLEOTIDE SEQUENCE [LARGE SCALE GENOMIC DNA]</scope>
    <source>
        <strain evidence="9">H4-8 / FGSC 9210</strain>
    </source>
</reference>
<dbReference type="SMART" id="SM00066">
    <property type="entry name" value="GAL4"/>
    <property type="match status" value="1"/>
</dbReference>
<evidence type="ECO:0000256" key="1">
    <source>
        <dbReference type="ARBA" id="ARBA00004123"/>
    </source>
</evidence>
<dbReference type="VEuPathDB" id="FungiDB:SCHCODRAFT_02510481"/>
<proteinExistence type="predicted"/>
<evidence type="ECO:0000256" key="3">
    <source>
        <dbReference type="ARBA" id="ARBA00023015"/>
    </source>
</evidence>
<dbReference type="EMBL" id="GL377309">
    <property type="protein sequence ID" value="EFI94540.1"/>
    <property type="molecule type" value="Genomic_DNA"/>
</dbReference>
<dbReference type="KEGG" id="scm:SCHCO_02510481"/>
<keyword evidence="2" id="KW-0479">Metal-binding</keyword>
<dbReference type="Proteomes" id="UP000007431">
    <property type="component" value="Unassembled WGS sequence"/>
</dbReference>
<dbReference type="InParanoid" id="D8QCJ6"/>
<protein>
    <recommendedName>
        <fullName evidence="7">Zn(2)-C6 fungal-type domain-containing protein</fullName>
    </recommendedName>
</protein>
<keyword evidence="4" id="KW-0804">Transcription</keyword>
<dbReference type="InterPro" id="IPR001138">
    <property type="entry name" value="Zn2Cys6_DnaBD"/>
</dbReference>
<dbReference type="GO" id="GO:0005634">
    <property type="term" value="C:nucleus"/>
    <property type="evidence" value="ECO:0007669"/>
    <property type="project" value="UniProtKB-SubCell"/>
</dbReference>
<dbReference type="SUPFAM" id="SSF57701">
    <property type="entry name" value="Zn2/Cys6 DNA-binding domain"/>
    <property type="match status" value="1"/>
</dbReference>
<dbReference type="PANTHER" id="PTHR47338:SF29">
    <property type="entry name" value="ZN(2)-C6 FUNGAL-TYPE DOMAIN-CONTAINING PROTEIN"/>
    <property type="match status" value="1"/>
</dbReference>
<dbReference type="HOGENOM" id="CLU_022337_1_0_1"/>
<sequence length="548" mass="59850">MARRMSTSPPTTGRQTPSGSGSGLVRGRACGPCRKRKVRCDGEKPICGQCQRSSRSNDPCNYADVGPSKTQILEATISRLQTRIQELEDPNPEVPLVNPYAAPSSPVAESSRSSPSVIAAPDAREEDLSPSSVQILLAAFRPHAEEFGFFLDFGRVQDNITSPLTDHPLPMLRNAIYLWGAHFAGQRWAEHEARFSESAVHSAQPISFASPGVLLESIQAKILLSTYFFRHNRCLEAISFLAAATGMSLAMGLHKDSQGASPTAGFLSQSFKLPPALDFIEEGERIRGFWTVFMQCNATSVIGEFVSPMAADNGLQVDVPWPLESAAYAEPNFIFMTNPGQTLRNLRPALLERGLREYTPMALVAQASFLYERAASLATQYRPNMTADDTETYASTFSTHDYFLERFRTSIPRLDRFQSTAIRAYLTAHSFANAGLIRLHGVFAETSGPSWMKCVTAAHAVISVFGAVNVQTLPPMSPLMATVLATVFRVLKWTLGRLALGAVGISVSPQDIQTDLDRCTLLMTLPSFASPLMEAQYQLVVAAEGVLF</sequence>
<dbReference type="GO" id="GO:0003677">
    <property type="term" value="F:DNA binding"/>
    <property type="evidence" value="ECO:0007669"/>
    <property type="project" value="InterPro"/>
</dbReference>